<reference evidence="1 2" key="1">
    <citation type="journal article" date="2014" name="Appl. Environ. Microbiol.">
        <title>Elucidation of insertion elements encoded on plasmids and in vitro construction of shuttle vectors from the toxic cyanobacterium Planktothrix.</title>
        <authorList>
            <person name="Christiansen G."/>
            <person name="Goesmann A."/>
            <person name="Kurmayer R."/>
        </authorList>
    </citation>
    <scope>NUCLEOTIDE SEQUENCE [LARGE SCALE GENOMIC DNA]</scope>
    <source>
        <strain evidence="1 2">NIVA-CYA 126/8</strain>
    </source>
</reference>
<dbReference type="AlphaFoldDB" id="A0A073CQX0"/>
<dbReference type="STRING" id="388467.A19Y_1327"/>
<dbReference type="Proteomes" id="UP000027395">
    <property type="component" value="Chromosome"/>
</dbReference>
<proteinExistence type="predicted"/>
<keyword evidence="2" id="KW-1185">Reference proteome</keyword>
<gene>
    <name evidence="1" type="ORF">A19Y_1327</name>
</gene>
<dbReference type="eggNOG" id="ENOG5031VE4">
    <property type="taxonomic scope" value="Bacteria"/>
</dbReference>
<evidence type="ECO:0000313" key="2">
    <source>
        <dbReference type="Proteomes" id="UP000027395"/>
    </source>
</evidence>
<sequence>MLQSSIMQIKVEVPDELAMRLSPLQEQLTQILELGLREWSADAQSGFSGLADVLEFLANLPTPEEILALKPSEALQQHINNLLEKNRTVGLTAEEERSWQQYEYIEHLVRVAKAKALLKLNEAKK</sequence>
<organism evidence="1 2">
    <name type="scientific">Planktothrix agardhii (strain NIVA-CYA 126/8)</name>
    <dbReference type="NCBI Taxonomy" id="388467"/>
    <lineage>
        <taxon>Bacteria</taxon>
        <taxon>Bacillati</taxon>
        <taxon>Cyanobacteriota</taxon>
        <taxon>Cyanophyceae</taxon>
        <taxon>Oscillatoriophycideae</taxon>
        <taxon>Oscillatoriales</taxon>
        <taxon>Microcoleaceae</taxon>
        <taxon>Planktothrix</taxon>
    </lineage>
</organism>
<dbReference type="HOGENOM" id="CLU_160643_0_0_3"/>
<dbReference type="EMBL" id="CM002803">
    <property type="protein sequence ID" value="KEI66395.1"/>
    <property type="molecule type" value="Genomic_DNA"/>
</dbReference>
<evidence type="ECO:0000313" key="1">
    <source>
        <dbReference type="EMBL" id="KEI66395.1"/>
    </source>
</evidence>
<dbReference type="PATRIC" id="fig|388467.6.peg.1266"/>
<name>A0A073CQX0_PLAA1</name>
<protein>
    <submittedName>
        <fullName evidence="1">Uncharacterized protein</fullName>
    </submittedName>
</protein>
<accession>A0A073CQX0</accession>